<name>A0ABZ1S185_9ACTN</name>
<dbReference type="Proteomes" id="UP001432190">
    <property type="component" value="Chromosome"/>
</dbReference>
<evidence type="ECO:0000313" key="4">
    <source>
        <dbReference type="EMBL" id="WUP47852.1"/>
    </source>
</evidence>
<keyword evidence="2" id="KW-1133">Transmembrane helix</keyword>
<keyword evidence="2" id="KW-0472">Membrane</keyword>
<feature type="region of interest" description="Disordered" evidence="1">
    <location>
        <begin position="249"/>
        <end position="316"/>
    </location>
</feature>
<dbReference type="Pfam" id="PF14258">
    <property type="entry name" value="DUF4350"/>
    <property type="match status" value="1"/>
</dbReference>
<sequence length="478" mass="50040">MTAATHTAAPRAAAADRARAPRRRRRWHRIVIPFGVVAALVTTTLVAQALDRPDPGDPGYLSPVETDDHGASRLAEALRRRGVTVQRETDTAAALRAAHSGPATLFVPAPQLLRPHTLARLAHLPGGTRLVLVDPSRRVLVGVGLPLTRTDRRWATRAVGPETAGRPCPLAELAPVRRAAAERQRYTPDGTAPVDLCFAAGLARLPGAGDTLVVGADDPFRNDRIGERDNQALAVGVLAAHGRVVWLDLAGPEPPPPSPSGAPPTWPSRPDGPPGGTATPDPGATGGVRPGTPGDGDPGGGRPPQGSADDGERPPNPLWGAFPPWFWALLVQLALALLVAALWRARRLGPPAPEPLPVTVRSAETALGRARLYQRAGARGPAGRTLRATTLARLLPWLNLPADTPPERVARAVAARTGGDPEQIEDLLYGDDPDTDQELLDLARSLDALSRTVAASAPTQGRPAGAPPSPDPTEGGTR</sequence>
<evidence type="ECO:0000313" key="5">
    <source>
        <dbReference type="Proteomes" id="UP001432190"/>
    </source>
</evidence>
<evidence type="ECO:0000256" key="2">
    <source>
        <dbReference type="SAM" id="Phobius"/>
    </source>
</evidence>
<reference evidence="4" key="1">
    <citation type="submission" date="2022-10" db="EMBL/GenBank/DDBJ databases">
        <title>The complete genomes of actinobacterial strains from the NBC collection.</title>
        <authorList>
            <person name="Joergensen T.S."/>
            <person name="Alvarez Arevalo M."/>
            <person name="Sterndorff E.B."/>
            <person name="Faurdal D."/>
            <person name="Vuksanovic O."/>
            <person name="Mourched A.-S."/>
            <person name="Charusanti P."/>
            <person name="Shaw S."/>
            <person name="Blin K."/>
            <person name="Weber T."/>
        </authorList>
    </citation>
    <scope>NUCLEOTIDE SEQUENCE</scope>
    <source>
        <strain evidence="4">NBC_00256</strain>
    </source>
</reference>
<feature type="compositionally biased region" description="Pro residues" evidence="1">
    <location>
        <begin position="252"/>
        <end position="273"/>
    </location>
</feature>
<evidence type="ECO:0000256" key="1">
    <source>
        <dbReference type="SAM" id="MobiDB-lite"/>
    </source>
</evidence>
<keyword evidence="2" id="KW-0812">Transmembrane</keyword>
<feature type="transmembrane region" description="Helical" evidence="2">
    <location>
        <begin position="325"/>
        <end position="343"/>
    </location>
</feature>
<proteinExistence type="predicted"/>
<feature type="domain" description="DUF4350" evidence="3">
    <location>
        <begin position="66"/>
        <end position="238"/>
    </location>
</feature>
<accession>A0ABZ1S185</accession>
<keyword evidence="5" id="KW-1185">Reference proteome</keyword>
<dbReference type="EMBL" id="CP108084">
    <property type="protein sequence ID" value="WUP47852.1"/>
    <property type="molecule type" value="Genomic_DNA"/>
</dbReference>
<gene>
    <name evidence="4" type="ORF">OG994_19735</name>
</gene>
<feature type="region of interest" description="Disordered" evidence="1">
    <location>
        <begin position="1"/>
        <end position="21"/>
    </location>
</feature>
<protein>
    <submittedName>
        <fullName evidence="4">DUF4350 domain-containing protein</fullName>
    </submittedName>
</protein>
<evidence type="ECO:0000259" key="3">
    <source>
        <dbReference type="Pfam" id="PF14258"/>
    </source>
</evidence>
<feature type="compositionally biased region" description="Gly residues" evidence="1">
    <location>
        <begin position="284"/>
        <end position="303"/>
    </location>
</feature>
<feature type="region of interest" description="Disordered" evidence="1">
    <location>
        <begin position="452"/>
        <end position="478"/>
    </location>
</feature>
<feature type="compositionally biased region" description="Low complexity" evidence="1">
    <location>
        <begin position="1"/>
        <end position="13"/>
    </location>
</feature>
<organism evidence="4 5">
    <name type="scientific">Micromonospora globbae</name>
    <dbReference type="NCBI Taxonomy" id="1894969"/>
    <lineage>
        <taxon>Bacteria</taxon>
        <taxon>Bacillati</taxon>
        <taxon>Actinomycetota</taxon>
        <taxon>Actinomycetes</taxon>
        <taxon>Micromonosporales</taxon>
        <taxon>Micromonosporaceae</taxon>
        <taxon>Micromonospora</taxon>
    </lineage>
</organism>
<dbReference type="InterPro" id="IPR025646">
    <property type="entry name" value="DUF4350"/>
</dbReference>
<feature type="transmembrane region" description="Helical" evidence="2">
    <location>
        <begin position="30"/>
        <end position="50"/>
    </location>
</feature>
<dbReference type="RefSeq" id="WP_328850575.1">
    <property type="nucleotide sequence ID" value="NZ_CP108084.1"/>
</dbReference>